<dbReference type="EMBL" id="JACGWZ010000004">
    <property type="protein sequence ID" value="MBA8825717.1"/>
    <property type="molecule type" value="Genomic_DNA"/>
</dbReference>
<dbReference type="InterPro" id="IPR008927">
    <property type="entry name" value="6-PGluconate_DH-like_C_sf"/>
</dbReference>
<dbReference type="Pfam" id="PF02558">
    <property type="entry name" value="ApbA"/>
    <property type="match status" value="1"/>
</dbReference>
<dbReference type="AlphaFoldDB" id="A0A839E1U0"/>
<dbReference type="RefSeq" id="WP_182544999.1">
    <property type="nucleotide sequence ID" value="NZ_JACGWZ010000004.1"/>
</dbReference>
<comment type="catalytic activity">
    <reaction evidence="4">
        <text>(R)-pantoate + NADP(+) = 2-dehydropantoate + NADPH + H(+)</text>
        <dbReference type="Rhea" id="RHEA:16233"/>
        <dbReference type="ChEBI" id="CHEBI:11561"/>
        <dbReference type="ChEBI" id="CHEBI:15378"/>
        <dbReference type="ChEBI" id="CHEBI:15980"/>
        <dbReference type="ChEBI" id="CHEBI:57783"/>
        <dbReference type="ChEBI" id="CHEBI:58349"/>
        <dbReference type="EC" id="1.1.1.169"/>
    </reaction>
</comment>
<dbReference type="FunFam" id="1.10.1040.10:FF:000017">
    <property type="entry name" value="2-dehydropantoate 2-reductase"/>
    <property type="match status" value="1"/>
</dbReference>
<dbReference type="SUPFAM" id="SSF51735">
    <property type="entry name" value="NAD(P)-binding Rossmann-fold domains"/>
    <property type="match status" value="1"/>
</dbReference>
<evidence type="ECO:0000259" key="6">
    <source>
        <dbReference type="Pfam" id="PF08546"/>
    </source>
</evidence>
<dbReference type="GO" id="GO:0005737">
    <property type="term" value="C:cytoplasm"/>
    <property type="evidence" value="ECO:0007669"/>
    <property type="project" value="TreeGrafter"/>
</dbReference>
<evidence type="ECO:0000256" key="2">
    <source>
        <dbReference type="ARBA" id="ARBA00022857"/>
    </source>
</evidence>
<comment type="function">
    <text evidence="4">Catalyzes the NADPH-dependent reduction of ketopantoate into pantoic acid.</text>
</comment>
<keyword evidence="3 4" id="KW-0560">Oxidoreductase</keyword>
<dbReference type="GO" id="GO:0008677">
    <property type="term" value="F:2-dehydropantoate 2-reductase activity"/>
    <property type="evidence" value="ECO:0007669"/>
    <property type="project" value="UniProtKB-EC"/>
</dbReference>
<dbReference type="NCBIfam" id="TIGR00745">
    <property type="entry name" value="apbA_panE"/>
    <property type="match status" value="1"/>
</dbReference>
<dbReference type="EC" id="1.1.1.169" evidence="4"/>
<dbReference type="InterPro" id="IPR003710">
    <property type="entry name" value="ApbA"/>
</dbReference>
<feature type="domain" description="Ketopantoate reductase C-terminal" evidence="6">
    <location>
        <begin position="167"/>
        <end position="289"/>
    </location>
</feature>
<dbReference type="InterPro" id="IPR013752">
    <property type="entry name" value="KPA_reductase"/>
</dbReference>
<dbReference type="SUPFAM" id="SSF48179">
    <property type="entry name" value="6-phosphogluconate dehydrogenase C-terminal domain-like"/>
    <property type="match status" value="1"/>
</dbReference>
<evidence type="ECO:0000313" key="8">
    <source>
        <dbReference type="Proteomes" id="UP000569329"/>
    </source>
</evidence>
<dbReference type="InterPro" id="IPR013332">
    <property type="entry name" value="KPR_N"/>
</dbReference>
<dbReference type="Gene3D" id="1.10.1040.10">
    <property type="entry name" value="N-(1-d-carboxylethyl)-l-norvaline Dehydrogenase, domain 2"/>
    <property type="match status" value="1"/>
</dbReference>
<feature type="domain" description="Ketopantoate reductase N-terminal" evidence="5">
    <location>
        <begin position="6"/>
        <end position="136"/>
    </location>
</feature>
<reference evidence="7 8" key="1">
    <citation type="submission" date="2020-07" db="EMBL/GenBank/DDBJ databases">
        <title>Sequencing the genomes of 1000 actinobacteria strains.</title>
        <authorList>
            <person name="Klenk H.-P."/>
        </authorList>
    </citation>
    <scope>NUCLEOTIDE SEQUENCE [LARGE SCALE GENOMIC DNA]</scope>
    <source>
        <strain evidence="7 8">DSM 45975</strain>
    </source>
</reference>
<dbReference type="InterPro" id="IPR036291">
    <property type="entry name" value="NAD(P)-bd_dom_sf"/>
</dbReference>
<keyword evidence="4" id="KW-0566">Pantothenate biosynthesis</keyword>
<dbReference type="GO" id="GO:0015940">
    <property type="term" value="P:pantothenate biosynthetic process"/>
    <property type="evidence" value="ECO:0007669"/>
    <property type="project" value="UniProtKB-UniPathway"/>
</dbReference>
<evidence type="ECO:0000313" key="7">
    <source>
        <dbReference type="EMBL" id="MBA8825717.1"/>
    </source>
</evidence>
<dbReference type="Gene3D" id="3.40.50.720">
    <property type="entry name" value="NAD(P)-binding Rossmann-like Domain"/>
    <property type="match status" value="1"/>
</dbReference>
<dbReference type="PANTHER" id="PTHR21708:SF26">
    <property type="entry name" value="2-DEHYDROPANTOATE 2-REDUCTASE"/>
    <property type="match status" value="1"/>
</dbReference>
<dbReference type="NCBIfam" id="NF005091">
    <property type="entry name" value="PRK06522.2-2"/>
    <property type="match status" value="1"/>
</dbReference>
<evidence type="ECO:0000256" key="3">
    <source>
        <dbReference type="ARBA" id="ARBA00023002"/>
    </source>
</evidence>
<comment type="caution">
    <text evidence="7">The sequence shown here is derived from an EMBL/GenBank/DDBJ whole genome shotgun (WGS) entry which is preliminary data.</text>
</comment>
<organism evidence="7 8">
    <name type="scientific">Halosaccharopolyspora lacisalsi</name>
    <dbReference type="NCBI Taxonomy" id="1000566"/>
    <lineage>
        <taxon>Bacteria</taxon>
        <taxon>Bacillati</taxon>
        <taxon>Actinomycetota</taxon>
        <taxon>Actinomycetes</taxon>
        <taxon>Pseudonocardiales</taxon>
        <taxon>Pseudonocardiaceae</taxon>
        <taxon>Halosaccharopolyspora</taxon>
    </lineage>
</organism>
<dbReference type="InterPro" id="IPR051402">
    <property type="entry name" value="KPR-Related"/>
</dbReference>
<dbReference type="Pfam" id="PF08546">
    <property type="entry name" value="ApbA_C"/>
    <property type="match status" value="1"/>
</dbReference>
<gene>
    <name evidence="7" type="ORF">FHX42_003083</name>
</gene>
<evidence type="ECO:0000259" key="5">
    <source>
        <dbReference type="Pfam" id="PF02558"/>
    </source>
</evidence>
<evidence type="ECO:0000256" key="1">
    <source>
        <dbReference type="ARBA" id="ARBA00007870"/>
    </source>
</evidence>
<dbReference type="UniPathway" id="UPA00028">
    <property type="reaction ID" value="UER00004"/>
</dbReference>
<keyword evidence="2 4" id="KW-0521">NADP</keyword>
<proteinExistence type="inferred from homology"/>
<comment type="similarity">
    <text evidence="1 4">Belongs to the ketopantoate reductase family.</text>
</comment>
<comment type="pathway">
    <text evidence="4">Cofactor biosynthesis; (R)-pantothenate biosynthesis; (R)-pantoate from 3-methyl-2-oxobutanoate: step 2/2.</text>
</comment>
<sequence length="295" mass="31820">MGAQHIAVIGSGAVGGVLAEALQAAGHHVTLCVRTPFEHLRVETPRGNRTVPVTVASDPAEVDRADWVVLTTKVQDAASAAPWLHRLDDGHTPLVVAQNGIEHRESVASLGLRFPLLKSLMYVAAERVSAGNIVRRSGIRLVTEATDLGHRFGDLFDDIDLERVEDFHTETWRKLLTNLAANPVTALTLRRLDVFRTTEVRELSGGVLSEAVAVGRAEGAQVTKADAERTLAGLAGDYSPENGTSMLYDRLAGLPTEHEHITGALVRAGQRAGIATPLNQALLTLLRAIRPERRE</sequence>
<dbReference type="PANTHER" id="PTHR21708">
    <property type="entry name" value="PROBABLE 2-DEHYDROPANTOATE 2-REDUCTASE"/>
    <property type="match status" value="1"/>
</dbReference>
<dbReference type="Proteomes" id="UP000569329">
    <property type="component" value="Unassembled WGS sequence"/>
</dbReference>
<keyword evidence="8" id="KW-1185">Reference proteome</keyword>
<evidence type="ECO:0000256" key="4">
    <source>
        <dbReference type="RuleBase" id="RU362068"/>
    </source>
</evidence>
<accession>A0A839E1U0</accession>
<dbReference type="InterPro" id="IPR013328">
    <property type="entry name" value="6PGD_dom2"/>
</dbReference>
<protein>
    <recommendedName>
        <fullName evidence="4">2-dehydropantoate 2-reductase</fullName>
        <ecNumber evidence="4">1.1.1.169</ecNumber>
    </recommendedName>
    <alternativeName>
        <fullName evidence="4">Ketopantoate reductase</fullName>
    </alternativeName>
</protein>
<name>A0A839E1U0_9PSEU</name>